<reference evidence="2 3" key="1">
    <citation type="submission" date="2016-10" db="EMBL/GenBank/DDBJ databases">
        <authorList>
            <person name="Varghese N."/>
            <person name="Submissions S."/>
        </authorList>
    </citation>
    <scope>NUCLEOTIDE SEQUENCE [LARGE SCALE GENOMIC DNA]</scope>
    <source>
        <strain evidence="2 3">DSM 16525</strain>
    </source>
</reference>
<dbReference type="Pfam" id="PF09533">
    <property type="entry name" value="DUF2380"/>
    <property type="match status" value="1"/>
</dbReference>
<evidence type="ECO:0000313" key="4">
    <source>
        <dbReference type="Proteomes" id="UP000321514"/>
    </source>
</evidence>
<dbReference type="NCBIfam" id="TIGR02269">
    <property type="entry name" value="TIGR02269 family lipoprotein"/>
    <property type="match status" value="1"/>
</dbReference>
<dbReference type="EMBL" id="BJXR01000006">
    <property type="protein sequence ID" value="GEN05334.1"/>
    <property type="molecule type" value="Genomic_DNA"/>
</dbReference>
<dbReference type="InterPro" id="IPR011755">
    <property type="entry name" value="CHP02269_MYXXA"/>
</dbReference>
<organism evidence="1 4">
    <name type="scientific">Myxococcus fulvus</name>
    <dbReference type="NCBI Taxonomy" id="33"/>
    <lineage>
        <taxon>Bacteria</taxon>
        <taxon>Pseudomonadati</taxon>
        <taxon>Myxococcota</taxon>
        <taxon>Myxococcia</taxon>
        <taxon>Myxococcales</taxon>
        <taxon>Cystobacterineae</taxon>
        <taxon>Myxococcaceae</taxon>
        <taxon>Myxococcus</taxon>
    </lineage>
</organism>
<keyword evidence="3" id="KW-1185">Reference proteome</keyword>
<dbReference type="AlphaFoldDB" id="A0A511STS0"/>
<evidence type="ECO:0000313" key="2">
    <source>
        <dbReference type="EMBL" id="SET10728.1"/>
    </source>
</evidence>
<comment type="caution">
    <text evidence="1">The sequence shown here is derived from an EMBL/GenBank/DDBJ whole genome shotgun (WGS) entry which is preliminary data.</text>
</comment>
<dbReference type="Proteomes" id="UP000321514">
    <property type="component" value="Unassembled WGS sequence"/>
</dbReference>
<evidence type="ECO:0000313" key="1">
    <source>
        <dbReference type="EMBL" id="GEN05334.1"/>
    </source>
</evidence>
<proteinExistence type="predicted"/>
<name>A0A511STS0_MYXFU</name>
<sequence>MVKHHLFPQEELLARWFARHGINIHEFTMVVPEHLHLRVHNPGGRGGPWNAAWREYMNANLHRRRIPKEELLRKSLELAFRFDIAGPIVPYYGHPIPPPGPQLFADP</sequence>
<keyword evidence="2" id="KW-0449">Lipoprotein</keyword>
<reference evidence="1 4" key="2">
    <citation type="submission" date="2019-07" db="EMBL/GenBank/DDBJ databases">
        <title>Whole genome shotgun sequence of Myxococcus fulvus NBRC 100333.</title>
        <authorList>
            <person name="Hosoyama A."/>
            <person name="Uohara A."/>
            <person name="Ohji S."/>
            <person name="Ichikawa N."/>
        </authorList>
    </citation>
    <scope>NUCLEOTIDE SEQUENCE [LARGE SCALE GENOMIC DNA]</scope>
    <source>
        <strain evidence="1 4">NBRC 100333</strain>
    </source>
</reference>
<evidence type="ECO:0000313" key="3">
    <source>
        <dbReference type="Proteomes" id="UP000183760"/>
    </source>
</evidence>
<dbReference type="Proteomes" id="UP000183760">
    <property type="component" value="Unassembled WGS sequence"/>
</dbReference>
<accession>A0A511STS0</accession>
<protein>
    <submittedName>
        <fullName evidence="2">Myxococcus xanthus paralogous lipoprotein family TIGR02269</fullName>
    </submittedName>
</protein>
<gene>
    <name evidence="1" type="ORF">MFU01_03710</name>
    <name evidence="2" type="ORF">SAMN05443572_1011122</name>
</gene>
<dbReference type="EMBL" id="FOIB01000001">
    <property type="protein sequence ID" value="SET10728.1"/>
    <property type="molecule type" value="Genomic_DNA"/>
</dbReference>